<dbReference type="InterPro" id="IPR039938">
    <property type="entry name" value="Sp4-like"/>
</dbReference>
<accession>A0A9X9LSY4</accession>
<organism evidence="1 2">
    <name type="scientific">Gulo gulo</name>
    <name type="common">Wolverine</name>
    <name type="synonym">Gluton</name>
    <dbReference type="NCBI Taxonomy" id="48420"/>
    <lineage>
        <taxon>Eukaryota</taxon>
        <taxon>Metazoa</taxon>
        <taxon>Chordata</taxon>
        <taxon>Craniata</taxon>
        <taxon>Vertebrata</taxon>
        <taxon>Euteleostomi</taxon>
        <taxon>Mammalia</taxon>
        <taxon>Eutheria</taxon>
        <taxon>Laurasiatheria</taxon>
        <taxon>Carnivora</taxon>
        <taxon>Caniformia</taxon>
        <taxon>Musteloidea</taxon>
        <taxon>Mustelidae</taxon>
        <taxon>Guloninae</taxon>
        <taxon>Gulo</taxon>
    </lineage>
</organism>
<name>A0A9X9LSY4_GULGU</name>
<dbReference type="AlphaFoldDB" id="A0A9X9LSY4"/>
<comment type="caution">
    <text evidence="1">The sequence shown here is derived from an EMBL/GenBank/DDBJ whole genome shotgun (WGS) entry which is preliminary data.</text>
</comment>
<dbReference type="EMBL" id="CYRY02015486">
    <property type="protein sequence ID" value="VCW85478.1"/>
    <property type="molecule type" value="Genomic_DNA"/>
</dbReference>
<dbReference type="PANTHER" id="PTHR14947">
    <property type="entry name" value="ZINC FINGER PROTEIN"/>
    <property type="match status" value="1"/>
</dbReference>
<proteinExistence type="predicted"/>
<evidence type="ECO:0000313" key="2">
    <source>
        <dbReference type="Proteomes" id="UP000269945"/>
    </source>
</evidence>
<sequence>MNVTNVGRLLVDIQTLQYIREFILVRNPMHVKSVGRLLVVAIN</sequence>
<dbReference type="Proteomes" id="UP000269945">
    <property type="component" value="Unassembled WGS sequence"/>
</dbReference>
<gene>
    <name evidence="1" type="ORF">BN2614_LOCUS1</name>
</gene>
<protein>
    <submittedName>
        <fullName evidence="1">Uncharacterized protein</fullName>
    </submittedName>
</protein>
<dbReference type="PANTHER" id="PTHR14947:SF24">
    <property type="entry name" value="ZINC FINGER PROTEIN 781-RELATED"/>
    <property type="match status" value="1"/>
</dbReference>
<reference evidence="1 2" key="1">
    <citation type="submission" date="2018-10" db="EMBL/GenBank/DDBJ databases">
        <authorList>
            <person name="Ekblom R."/>
            <person name="Jareborg N."/>
        </authorList>
    </citation>
    <scope>NUCLEOTIDE SEQUENCE [LARGE SCALE GENOMIC DNA]</scope>
    <source>
        <tissue evidence="1">Muscle</tissue>
    </source>
</reference>
<keyword evidence="2" id="KW-1185">Reference proteome</keyword>
<evidence type="ECO:0000313" key="1">
    <source>
        <dbReference type="EMBL" id="VCW85478.1"/>
    </source>
</evidence>